<sequence>MLANRRNTRSTWADPDDAPGLTEEFFEKADLYQGDKLVKRGRPKLDNPKVAVSLRLPSEVLARWKATGAGWQTRMAESLKHHAPKT</sequence>
<dbReference type="Pfam" id="PF14384">
    <property type="entry name" value="BrnA_antitoxin"/>
    <property type="match status" value="1"/>
</dbReference>
<dbReference type="AlphaFoldDB" id="A0A1M5Z2Z8"/>
<dbReference type="STRING" id="658167.SAMN04488135_1126"/>
<evidence type="ECO:0000313" key="1">
    <source>
        <dbReference type="EMBL" id="SHI18559.1"/>
    </source>
</evidence>
<dbReference type="OrthoDB" id="9796641at2"/>
<accession>A0A1M5Z2Z8</accession>
<dbReference type="RefSeq" id="WP_073106131.1">
    <property type="nucleotide sequence ID" value="NZ_FQXE01000012.1"/>
</dbReference>
<protein>
    <submittedName>
        <fullName evidence="1">BrnA antitoxin of type II toxin-antitoxin system</fullName>
    </submittedName>
</protein>
<dbReference type="Proteomes" id="UP000184226">
    <property type="component" value="Unassembled WGS sequence"/>
</dbReference>
<evidence type="ECO:0000313" key="2">
    <source>
        <dbReference type="Proteomes" id="UP000184226"/>
    </source>
</evidence>
<keyword evidence="2" id="KW-1185">Reference proteome</keyword>
<name>A0A1M5Z2Z8_9BURK</name>
<gene>
    <name evidence="1" type="ORF">SAMN04488135_1126</name>
</gene>
<proteinExistence type="predicted"/>
<reference evidence="1 2" key="1">
    <citation type="submission" date="2016-11" db="EMBL/GenBank/DDBJ databases">
        <authorList>
            <person name="Jaros S."/>
            <person name="Januszkiewicz K."/>
            <person name="Wedrychowicz H."/>
        </authorList>
    </citation>
    <scope>NUCLEOTIDE SEQUENCE [LARGE SCALE GENOMIC DNA]</scope>
    <source>
        <strain evidence="1 2">CGMCC 1.10190</strain>
    </source>
</reference>
<dbReference type="EMBL" id="FQXE01000012">
    <property type="protein sequence ID" value="SHI18559.1"/>
    <property type="molecule type" value="Genomic_DNA"/>
</dbReference>
<dbReference type="InterPro" id="IPR025528">
    <property type="entry name" value="BrnA_antitoxin"/>
</dbReference>
<organism evidence="1 2">
    <name type="scientific">Pollutimonas bauzanensis</name>
    <dbReference type="NCBI Taxonomy" id="658167"/>
    <lineage>
        <taxon>Bacteria</taxon>
        <taxon>Pseudomonadati</taxon>
        <taxon>Pseudomonadota</taxon>
        <taxon>Betaproteobacteria</taxon>
        <taxon>Burkholderiales</taxon>
        <taxon>Alcaligenaceae</taxon>
        <taxon>Pollutimonas</taxon>
    </lineage>
</organism>